<dbReference type="PANTHER" id="PTHR42643">
    <property type="entry name" value="IONOTROPIC RECEPTOR 20A-RELATED"/>
    <property type="match status" value="1"/>
</dbReference>
<evidence type="ECO:0000256" key="5">
    <source>
        <dbReference type="ARBA" id="ARBA00022989"/>
    </source>
</evidence>
<keyword evidence="5 9" id="KW-1133">Transmembrane helix</keyword>
<evidence type="ECO:0000256" key="8">
    <source>
        <dbReference type="ARBA" id="ARBA00023180"/>
    </source>
</evidence>
<feature type="transmembrane region" description="Helical" evidence="9">
    <location>
        <begin position="572"/>
        <end position="591"/>
    </location>
</feature>
<comment type="caution">
    <text evidence="13">The sequence shown here is derived from an EMBL/GenBank/DDBJ whole genome shotgun (WGS) entry which is preliminary data.</text>
</comment>
<dbReference type="GO" id="GO:0015276">
    <property type="term" value="F:ligand-gated monoatomic ion channel activity"/>
    <property type="evidence" value="ECO:0007669"/>
    <property type="project" value="InterPro"/>
</dbReference>
<evidence type="ECO:0000256" key="10">
    <source>
        <dbReference type="SAM" id="SignalP"/>
    </source>
</evidence>
<feature type="transmembrane region" description="Helical" evidence="9">
    <location>
        <begin position="387"/>
        <end position="410"/>
    </location>
</feature>
<keyword evidence="7" id="KW-0675">Receptor</keyword>
<keyword evidence="14" id="KW-1185">Reference proteome</keyword>
<evidence type="ECO:0000256" key="7">
    <source>
        <dbReference type="ARBA" id="ARBA00023170"/>
    </source>
</evidence>
<evidence type="ECO:0008006" key="15">
    <source>
        <dbReference type="Google" id="ProtNLM"/>
    </source>
</evidence>
<dbReference type="InterPro" id="IPR052192">
    <property type="entry name" value="Insect_Ionotropic_Sensory_Rcpt"/>
</dbReference>
<evidence type="ECO:0000256" key="1">
    <source>
        <dbReference type="ARBA" id="ARBA00004651"/>
    </source>
</evidence>
<feature type="chain" id="PRO_5026842341" description="Ionotropic glutamate receptor C-terminal domain-containing protein" evidence="10">
    <location>
        <begin position="19"/>
        <end position="622"/>
    </location>
</feature>
<evidence type="ECO:0000256" key="2">
    <source>
        <dbReference type="ARBA" id="ARBA00008685"/>
    </source>
</evidence>
<dbReference type="InterPro" id="IPR056198">
    <property type="entry name" value="LBD_receptor"/>
</dbReference>
<evidence type="ECO:0000313" key="13">
    <source>
        <dbReference type="EMBL" id="GFG36828.1"/>
    </source>
</evidence>
<keyword evidence="10" id="KW-0732">Signal</keyword>
<evidence type="ECO:0000313" key="14">
    <source>
        <dbReference type="Proteomes" id="UP000502823"/>
    </source>
</evidence>
<dbReference type="Pfam" id="PF00060">
    <property type="entry name" value="Lig_chan"/>
    <property type="match status" value="1"/>
</dbReference>
<accession>A0A6L2Q1Z8</accession>
<dbReference type="Gene3D" id="1.10.287.70">
    <property type="match status" value="1"/>
</dbReference>
<proteinExistence type="inferred from homology"/>
<feature type="domain" description="Ionotropic glutamate receptor C-terminal" evidence="11">
    <location>
        <begin position="325"/>
        <end position="464"/>
    </location>
</feature>
<evidence type="ECO:0000259" key="12">
    <source>
        <dbReference type="Pfam" id="PF24061"/>
    </source>
</evidence>
<feature type="domain" description="Putative ionotropic receptor ligand binding" evidence="12">
    <location>
        <begin position="59"/>
        <end position="211"/>
    </location>
</feature>
<sequence length="622" mass="71028">MMAAVMLLVLQLMHPTTANDLSPTTDDSLVSCVNSIVQRHFTPDRQIMVSSTGEDEGHLDLLLKNINEATRWSLQVLRPQLKQVATSEEGHGKTGSYVIFIRDSEEVEHLVNQLMDSKSWNHLARFLVVVIGRESTPRQQALSVVQEFWNHARALDVVVLVRLDTVFHLYTWFPYQPNEKCEDFTDVVLINEWNLQNNAMVEDIKNLFVNKALKNFNGCRIRASCPDGSVPEIGYMRKFSNRLNFTLDLHTISETDGSLYDRITSSIMDVVFGLSEMAFGGLPLLIDITKVANPSVSFYEIYYMWYVPCARPLSRLEATSKIFQVSVWISLSATVLLVAVVLWALERRDTGVHAFKNIDMALYNVWAILLGVGVTRMPRTYRLRVIIFAWICYCFSISTVFQTFFTSYLVDPGLGKQIKNTEELLESKMEFGFRSEIKVYFQDSNNWIYKSLLAHGKECSHTSKCLKRIIDTASFATISESWSVESNLQHIKGGSSVCPMNDLDKFPIKIVFYFQKGSIIKEQFNSLLTAMVETGHIKNINAGRTRRGYSVGDDVGEDGSTDQYFVFTTAHLFVAFYTLFLGYILSFLMFLGEMLYNKLKTVRTHRMIKIRHKREDPPSTPS</sequence>
<evidence type="ECO:0000256" key="9">
    <source>
        <dbReference type="SAM" id="Phobius"/>
    </source>
</evidence>
<keyword evidence="3" id="KW-1003">Cell membrane</keyword>
<dbReference type="InParanoid" id="A0A6L2Q1Z8"/>
<dbReference type="PANTHER" id="PTHR42643:SF24">
    <property type="entry name" value="IONOTROPIC RECEPTOR 60A"/>
    <property type="match status" value="1"/>
</dbReference>
<keyword evidence="4 9" id="KW-0812">Transmembrane</keyword>
<dbReference type="GO" id="GO:0050906">
    <property type="term" value="P:detection of stimulus involved in sensory perception"/>
    <property type="evidence" value="ECO:0007669"/>
    <property type="project" value="UniProtKB-ARBA"/>
</dbReference>
<evidence type="ECO:0000256" key="6">
    <source>
        <dbReference type="ARBA" id="ARBA00023136"/>
    </source>
</evidence>
<dbReference type="InterPro" id="IPR001320">
    <property type="entry name" value="Iontro_rcpt_C"/>
</dbReference>
<feature type="signal peptide" evidence="10">
    <location>
        <begin position="1"/>
        <end position="18"/>
    </location>
</feature>
<dbReference type="OrthoDB" id="6506757at2759"/>
<organism evidence="13 14">
    <name type="scientific">Coptotermes formosanus</name>
    <name type="common">Formosan subterranean termite</name>
    <dbReference type="NCBI Taxonomy" id="36987"/>
    <lineage>
        <taxon>Eukaryota</taxon>
        <taxon>Metazoa</taxon>
        <taxon>Ecdysozoa</taxon>
        <taxon>Arthropoda</taxon>
        <taxon>Hexapoda</taxon>
        <taxon>Insecta</taxon>
        <taxon>Pterygota</taxon>
        <taxon>Neoptera</taxon>
        <taxon>Polyneoptera</taxon>
        <taxon>Dictyoptera</taxon>
        <taxon>Blattodea</taxon>
        <taxon>Blattoidea</taxon>
        <taxon>Termitoidae</taxon>
        <taxon>Rhinotermitidae</taxon>
        <taxon>Coptotermes</taxon>
    </lineage>
</organism>
<name>A0A6L2Q1Z8_COPFO</name>
<evidence type="ECO:0000256" key="3">
    <source>
        <dbReference type="ARBA" id="ARBA00022475"/>
    </source>
</evidence>
<comment type="similarity">
    <text evidence="2">Belongs to the glutamate-gated ion channel (TC 1.A.10.1) family.</text>
</comment>
<gene>
    <name evidence="13" type="ORF">Cfor_09709</name>
</gene>
<dbReference type="Proteomes" id="UP000502823">
    <property type="component" value="Unassembled WGS sequence"/>
</dbReference>
<evidence type="ECO:0000259" key="11">
    <source>
        <dbReference type="Pfam" id="PF00060"/>
    </source>
</evidence>
<dbReference type="AlphaFoldDB" id="A0A6L2Q1Z8"/>
<dbReference type="GO" id="GO:0005886">
    <property type="term" value="C:plasma membrane"/>
    <property type="evidence" value="ECO:0007669"/>
    <property type="project" value="UniProtKB-SubCell"/>
</dbReference>
<keyword evidence="8" id="KW-0325">Glycoprotein</keyword>
<feature type="transmembrane region" description="Helical" evidence="9">
    <location>
        <begin position="325"/>
        <end position="345"/>
    </location>
</feature>
<dbReference type="Pfam" id="PF24061">
    <property type="entry name" value="LBD_receptor"/>
    <property type="match status" value="1"/>
</dbReference>
<reference evidence="14" key="1">
    <citation type="submission" date="2020-01" db="EMBL/GenBank/DDBJ databases">
        <title>Draft genome sequence of the Termite Coptotermes fromosanus.</title>
        <authorList>
            <person name="Itakura S."/>
            <person name="Yosikawa Y."/>
            <person name="Umezawa K."/>
        </authorList>
    </citation>
    <scope>NUCLEOTIDE SEQUENCE [LARGE SCALE GENOMIC DNA]</scope>
</reference>
<keyword evidence="6 9" id="KW-0472">Membrane</keyword>
<evidence type="ECO:0000256" key="4">
    <source>
        <dbReference type="ARBA" id="ARBA00022692"/>
    </source>
</evidence>
<protein>
    <recommendedName>
        <fullName evidence="15">Ionotropic glutamate receptor C-terminal domain-containing protein</fullName>
    </recommendedName>
</protein>
<comment type="subcellular location">
    <subcellularLocation>
        <location evidence="1">Cell membrane</location>
        <topology evidence="1">Multi-pass membrane protein</topology>
    </subcellularLocation>
</comment>
<dbReference type="EMBL" id="BLKM01000656">
    <property type="protein sequence ID" value="GFG36828.1"/>
    <property type="molecule type" value="Genomic_DNA"/>
</dbReference>